<accession>A0A100XGF7</accession>
<dbReference type="STRING" id="1797.RMCT_3173"/>
<comment type="caution">
    <text evidence="5">The sequence shown here is derived from an EMBL/GenBank/DDBJ whole genome shotgun (WGS) entry which is preliminary data.</text>
</comment>
<organism evidence="5 6">
    <name type="scientific">Mycolicibacterium thermoresistibile</name>
    <name type="common">Mycobacterium thermoresistibile</name>
    <dbReference type="NCBI Taxonomy" id="1797"/>
    <lineage>
        <taxon>Bacteria</taxon>
        <taxon>Bacillati</taxon>
        <taxon>Actinomycetota</taxon>
        <taxon>Actinomycetes</taxon>
        <taxon>Mycobacteriales</taxon>
        <taxon>Mycobacteriaceae</taxon>
        <taxon>Mycolicibacterium</taxon>
    </lineage>
</organism>
<evidence type="ECO:0000256" key="2">
    <source>
        <dbReference type="ARBA" id="ARBA00022598"/>
    </source>
</evidence>
<evidence type="ECO:0000259" key="4">
    <source>
        <dbReference type="Pfam" id="PF13193"/>
    </source>
</evidence>
<feature type="domain" description="AMP-dependent synthetase/ligase" evidence="3">
    <location>
        <begin position="6"/>
        <end position="357"/>
    </location>
</feature>
<evidence type="ECO:0000313" key="6">
    <source>
        <dbReference type="Proteomes" id="UP000069654"/>
    </source>
</evidence>
<dbReference type="PANTHER" id="PTHR43201">
    <property type="entry name" value="ACYL-COA SYNTHETASE"/>
    <property type="match status" value="1"/>
</dbReference>
<dbReference type="Gene3D" id="3.30.300.30">
    <property type="match status" value="1"/>
</dbReference>
<name>A0A100XGF7_MYCTH</name>
<proteinExistence type="inferred from homology"/>
<dbReference type="AlphaFoldDB" id="A0A100XGF7"/>
<dbReference type="Pfam" id="PF13193">
    <property type="entry name" value="AMP-binding_C"/>
    <property type="match status" value="1"/>
</dbReference>
<keyword evidence="2 5" id="KW-0436">Ligase</keyword>
<comment type="similarity">
    <text evidence="1">Belongs to the ATP-dependent AMP-binding enzyme family.</text>
</comment>
<dbReference type="OrthoDB" id="9803968at2"/>
<dbReference type="SUPFAM" id="SSF56801">
    <property type="entry name" value="Acetyl-CoA synthetase-like"/>
    <property type="match status" value="1"/>
</dbReference>
<dbReference type="OMA" id="YYTAISR"/>
<reference evidence="6" key="2">
    <citation type="submission" date="2016-02" db="EMBL/GenBank/DDBJ databases">
        <title>Draft genome sequence of five rapidly growing Mycobacterium species.</title>
        <authorList>
            <person name="Katahira K."/>
            <person name="Gotou Y."/>
            <person name="Iida K."/>
            <person name="Ogura Y."/>
            <person name="Hayashi T."/>
        </authorList>
    </citation>
    <scope>NUCLEOTIDE SEQUENCE [LARGE SCALE GENOMIC DNA]</scope>
    <source>
        <strain evidence="6">JCM6362</strain>
    </source>
</reference>
<reference evidence="5 6" key="1">
    <citation type="journal article" date="2016" name="Genome Announc.">
        <title>Draft Genome Sequences of Five Rapidly Growing Mycobacterium Species, M. thermoresistibile, M. fortuitum subsp. acetamidolyticum, M. canariasense, M. brisbanense, and M. novocastrense.</title>
        <authorList>
            <person name="Katahira K."/>
            <person name="Ogura Y."/>
            <person name="Gotoh Y."/>
            <person name="Hayashi T."/>
        </authorList>
    </citation>
    <scope>NUCLEOTIDE SEQUENCE [LARGE SCALE GENOMIC DNA]</scope>
    <source>
        <strain evidence="5 6">JCM6362</strain>
    </source>
</reference>
<evidence type="ECO:0000256" key="1">
    <source>
        <dbReference type="ARBA" id="ARBA00006432"/>
    </source>
</evidence>
<dbReference type="InterPro" id="IPR045851">
    <property type="entry name" value="AMP-bd_C_sf"/>
</dbReference>
<dbReference type="InterPro" id="IPR025110">
    <property type="entry name" value="AMP-bd_C"/>
</dbReference>
<evidence type="ECO:0000313" key="5">
    <source>
        <dbReference type="EMBL" id="GAT16204.1"/>
    </source>
</evidence>
<dbReference type="InterPro" id="IPR020845">
    <property type="entry name" value="AMP-binding_CS"/>
</dbReference>
<dbReference type="Gene3D" id="3.40.50.12780">
    <property type="entry name" value="N-terminal domain of ligase-like"/>
    <property type="match status" value="1"/>
</dbReference>
<dbReference type="GO" id="GO:0006631">
    <property type="term" value="P:fatty acid metabolic process"/>
    <property type="evidence" value="ECO:0007669"/>
    <property type="project" value="TreeGrafter"/>
</dbReference>
<dbReference type="Pfam" id="PF00501">
    <property type="entry name" value="AMP-binding"/>
    <property type="match status" value="1"/>
</dbReference>
<dbReference type="GO" id="GO:0031956">
    <property type="term" value="F:medium-chain fatty acid-CoA ligase activity"/>
    <property type="evidence" value="ECO:0007669"/>
    <property type="project" value="TreeGrafter"/>
</dbReference>
<dbReference type="InterPro" id="IPR042099">
    <property type="entry name" value="ANL_N_sf"/>
</dbReference>
<dbReference type="InterPro" id="IPR000873">
    <property type="entry name" value="AMP-dep_synth/lig_dom"/>
</dbReference>
<feature type="domain" description="AMP-binding enzyme C-terminal" evidence="4">
    <location>
        <begin position="419"/>
        <end position="495"/>
    </location>
</feature>
<gene>
    <name evidence="5" type="ORF">RMCT_3173</name>
</gene>
<protein>
    <submittedName>
        <fullName evidence="5">Fatty-acid--CoA ligase</fullName>
    </submittedName>
</protein>
<dbReference type="RefSeq" id="WP_003923549.1">
    <property type="nucleotide sequence ID" value="NZ_BCTB01000036.1"/>
</dbReference>
<dbReference type="Proteomes" id="UP000069654">
    <property type="component" value="Unassembled WGS sequence"/>
</dbReference>
<sequence>MYPGTHALKTPDKPAIIMPETGETVTYGQLDTRSLRFARHLHDDGVRPGDHIAVLSDNQARALEIYWAAIRSGLYVTFLNSQLSADEVAYIVNDCEAETFIVAERYAETACAAVKQTPRVRRRIALGLVDGFSDYEALLAAASSEPLPAQPCGVDMLYSSGTTGFPKGIKRPLPDRAVDEPGDPVTALFAPVMGLDADSVYLSPAPVYHAAPLRFMAMAHQIGATVVMMRKFDAEEALRAIDRYRVTHSQWVPTMFIRMLKLDPQVRESYDVSTLRCAVHAAAPCPVDVKKAMIDWWGPILLEYYSSTEMNGVTLIDSEEWLQRPGSVGRPRLGIVRICDDDGVEVPVGQTGTVYFERDEAPFEYHNDPERTAETRHPDHPTWTTTGDIGYVDEDGYLYLTDRKSFTIISGGVNIYPQEIENALALHPGVYDVAVIGVPDPEMGESVLAVVHPSEQAGPDLAGELDRFLRERIAHYKLPRRYEFSTDLPRTPTGKLVKGRLRERYSSG</sequence>
<dbReference type="PROSITE" id="PS00455">
    <property type="entry name" value="AMP_BINDING"/>
    <property type="match status" value="1"/>
</dbReference>
<evidence type="ECO:0000259" key="3">
    <source>
        <dbReference type="Pfam" id="PF00501"/>
    </source>
</evidence>
<dbReference type="PANTHER" id="PTHR43201:SF5">
    <property type="entry name" value="MEDIUM-CHAIN ACYL-COA LIGASE ACSF2, MITOCHONDRIAL"/>
    <property type="match status" value="1"/>
</dbReference>
<dbReference type="EMBL" id="BCTB01000036">
    <property type="protein sequence ID" value="GAT16204.1"/>
    <property type="molecule type" value="Genomic_DNA"/>
</dbReference>